<protein>
    <submittedName>
        <fullName evidence="1">Uncharacterized protein</fullName>
    </submittedName>
</protein>
<gene>
    <name evidence="1" type="ORF">AMS68_006884</name>
</gene>
<accession>A0A6H0Y2Z1</accession>
<dbReference type="AlphaFoldDB" id="A0A6H0Y2Z1"/>
<dbReference type="Proteomes" id="UP000503462">
    <property type="component" value="Chromosome 5"/>
</dbReference>
<evidence type="ECO:0000313" key="1">
    <source>
        <dbReference type="EMBL" id="QIX01367.1"/>
    </source>
</evidence>
<dbReference type="EMBL" id="CP051143">
    <property type="protein sequence ID" value="QIX01367.1"/>
    <property type="molecule type" value="Genomic_DNA"/>
</dbReference>
<organism evidence="1 2">
    <name type="scientific">Peltaster fructicola</name>
    <dbReference type="NCBI Taxonomy" id="286661"/>
    <lineage>
        <taxon>Eukaryota</taxon>
        <taxon>Fungi</taxon>
        <taxon>Dikarya</taxon>
        <taxon>Ascomycota</taxon>
        <taxon>Pezizomycotina</taxon>
        <taxon>Dothideomycetes</taxon>
        <taxon>Dothideomycetes incertae sedis</taxon>
        <taxon>Peltaster</taxon>
    </lineage>
</organism>
<name>A0A6H0Y2Z1_9PEZI</name>
<keyword evidence="2" id="KW-1185">Reference proteome</keyword>
<evidence type="ECO:0000313" key="2">
    <source>
        <dbReference type="Proteomes" id="UP000503462"/>
    </source>
</evidence>
<sequence>MALARRSSTISIDDNRKFSRSKDETLLLKVAYAKTIKLNITPDLTFNQVLNTALRAAKRLPSCTLVQEGNIAEIMTRLLSCEDNLLPQLETARCPVPSHPQLEKYDLAELACIIGDPHYLLNEPHVNKAHLTKSQNTFAALLCQLTFTRVYYTCLHLIDQEELDDALDWIADIRDATQEQEVDYPGLNSDIATLIIHLAGPTGQRRDHRWWQCKMKRLHSLLHGGQCLRQIATALGDASLIMLADRPCKSLLQSTSDKCLGTALQAVARKHPVMKSLFDPIREALDNQG</sequence>
<reference evidence="1 2" key="1">
    <citation type="journal article" date="2016" name="Sci. Rep.">
        <title>Peltaster fructicola genome reveals evolution from an invasive phytopathogen to an ectophytic parasite.</title>
        <authorList>
            <person name="Xu C."/>
            <person name="Chen H."/>
            <person name="Gleason M.L."/>
            <person name="Xu J.R."/>
            <person name="Liu H."/>
            <person name="Zhang R."/>
            <person name="Sun G."/>
        </authorList>
    </citation>
    <scope>NUCLEOTIDE SEQUENCE [LARGE SCALE GENOMIC DNA]</scope>
    <source>
        <strain evidence="1 2">LNHT1506</strain>
    </source>
</reference>
<proteinExistence type="predicted"/>